<keyword evidence="3" id="KW-0963">Cytoplasm</keyword>
<dbReference type="GO" id="GO:0005925">
    <property type="term" value="C:focal adhesion"/>
    <property type="evidence" value="ECO:0007669"/>
    <property type="project" value="TreeGrafter"/>
</dbReference>
<dbReference type="InterPro" id="IPR036872">
    <property type="entry name" value="CH_dom_sf"/>
</dbReference>
<comment type="subcellular location">
    <subcellularLocation>
        <location evidence="1">Cytoplasm</location>
        <location evidence="1">Cytoskeleton</location>
    </subcellularLocation>
</comment>
<evidence type="ECO:0000313" key="9">
    <source>
        <dbReference type="EnsemblMetazoa" id="G16738.1:cds"/>
    </source>
</evidence>
<evidence type="ECO:0000259" key="8">
    <source>
        <dbReference type="Pfam" id="PF00307"/>
    </source>
</evidence>
<dbReference type="Pfam" id="PF00307">
    <property type="entry name" value="CH"/>
    <property type="match status" value="1"/>
</dbReference>
<evidence type="ECO:0000256" key="4">
    <source>
        <dbReference type="ARBA" id="ARBA00022737"/>
    </source>
</evidence>
<reference evidence="9" key="1">
    <citation type="submission" date="2022-08" db="UniProtKB">
        <authorList>
            <consortium name="EnsemblMetazoa"/>
        </authorList>
    </citation>
    <scope>IDENTIFICATION</scope>
    <source>
        <strain evidence="9">05x7-T-G4-1.051#20</strain>
    </source>
</reference>
<organism evidence="9 10">
    <name type="scientific">Magallana gigas</name>
    <name type="common">Pacific oyster</name>
    <name type="synonym">Crassostrea gigas</name>
    <dbReference type="NCBI Taxonomy" id="29159"/>
    <lineage>
        <taxon>Eukaryota</taxon>
        <taxon>Metazoa</taxon>
        <taxon>Spiralia</taxon>
        <taxon>Lophotrochozoa</taxon>
        <taxon>Mollusca</taxon>
        <taxon>Bivalvia</taxon>
        <taxon>Autobranchia</taxon>
        <taxon>Pteriomorphia</taxon>
        <taxon>Ostreida</taxon>
        <taxon>Ostreoidea</taxon>
        <taxon>Ostreidae</taxon>
        <taxon>Magallana</taxon>
    </lineage>
</organism>
<keyword evidence="4" id="KW-0677">Repeat</keyword>
<accession>A0A8W8J3P5</accession>
<keyword evidence="6" id="KW-0009">Actin-binding</keyword>
<proteinExistence type="inferred from homology"/>
<dbReference type="SUPFAM" id="SSF47576">
    <property type="entry name" value="Calponin-homology domain, CH-domain"/>
    <property type="match status" value="1"/>
</dbReference>
<sequence>MIYYLNSWLQVHNVNFAFELMQDAGLAKPKARPEDVVNQDLKSTLRVLYNIFTKYKGQGL</sequence>
<dbReference type="GO" id="GO:0015629">
    <property type="term" value="C:actin cytoskeleton"/>
    <property type="evidence" value="ECO:0007669"/>
    <property type="project" value="TreeGrafter"/>
</dbReference>
<dbReference type="AlphaFoldDB" id="A0A8W8J3P5"/>
<dbReference type="GO" id="GO:0034446">
    <property type="term" value="P:substrate adhesion-dependent cell spreading"/>
    <property type="evidence" value="ECO:0007669"/>
    <property type="project" value="TreeGrafter"/>
</dbReference>
<evidence type="ECO:0000256" key="2">
    <source>
        <dbReference type="ARBA" id="ARBA00005666"/>
    </source>
</evidence>
<keyword evidence="5" id="KW-0130">Cell adhesion</keyword>
<dbReference type="GO" id="GO:0030036">
    <property type="term" value="P:actin cytoskeleton organization"/>
    <property type="evidence" value="ECO:0007669"/>
    <property type="project" value="InterPro"/>
</dbReference>
<comment type="similarity">
    <text evidence="2">Belongs to the parvin family.</text>
</comment>
<protein>
    <recommendedName>
        <fullName evidence="8">Calponin-homology (CH) domain-containing protein</fullName>
    </recommendedName>
</protein>
<evidence type="ECO:0000256" key="7">
    <source>
        <dbReference type="ARBA" id="ARBA00023212"/>
    </source>
</evidence>
<dbReference type="GO" id="GO:0030031">
    <property type="term" value="P:cell projection assembly"/>
    <property type="evidence" value="ECO:0007669"/>
    <property type="project" value="TreeGrafter"/>
</dbReference>
<keyword evidence="10" id="KW-1185">Reference proteome</keyword>
<dbReference type="PANTHER" id="PTHR12114">
    <property type="entry name" value="PARVIN"/>
    <property type="match status" value="1"/>
</dbReference>
<evidence type="ECO:0000256" key="3">
    <source>
        <dbReference type="ARBA" id="ARBA00022490"/>
    </source>
</evidence>
<evidence type="ECO:0000256" key="1">
    <source>
        <dbReference type="ARBA" id="ARBA00004245"/>
    </source>
</evidence>
<dbReference type="InterPro" id="IPR001715">
    <property type="entry name" value="CH_dom"/>
</dbReference>
<evidence type="ECO:0000256" key="6">
    <source>
        <dbReference type="ARBA" id="ARBA00023203"/>
    </source>
</evidence>
<dbReference type="GO" id="GO:0003779">
    <property type="term" value="F:actin binding"/>
    <property type="evidence" value="ECO:0007669"/>
    <property type="project" value="UniProtKB-KW"/>
</dbReference>
<evidence type="ECO:0000256" key="5">
    <source>
        <dbReference type="ARBA" id="ARBA00022889"/>
    </source>
</evidence>
<dbReference type="GO" id="GO:0005737">
    <property type="term" value="C:cytoplasm"/>
    <property type="evidence" value="ECO:0007669"/>
    <property type="project" value="TreeGrafter"/>
</dbReference>
<dbReference type="Gene3D" id="1.10.418.10">
    <property type="entry name" value="Calponin-like domain"/>
    <property type="match status" value="1"/>
</dbReference>
<dbReference type="PANTHER" id="PTHR12114:SF4">
    <property type="entry name" value="GH23568P"/>
    <property type="match status" value="1"/>
</dbReference>
<keyword evidence="7" id="KW-0206">Cytoskeleton</keyword>
<name>A0A8W8J3P5_MAGGI</name>
<dbReference type="EnsemblMetazoa" id="G16738.1">
    <property type="protein sequence ID" value="G16738.1:cds"/>
    <property type="gene ID" value="G16738"/>
</dbReference>
<dbReference type="InterPro" id="IPR028433">
    <property type="entry name" value="Parvin"/>
</dbReference>
<dbReference type="Proteomes" id="UP000005408">
    <property type="component" value="Unassembled WGS sequence"/>
</dbReference>
<evidence type="ECO:0000313" key="10">
    <source>
        <dbReference type="Proteomes" id="UP000005408"/>
    </source>
</evidence>
<feature type="domain" description="Calponin-homology (CH)" evidence="8">
    <location>
        <begin position="8"/>
        <end position="56"/>
    </location>
</feature>
<dbReference type="GO" id="GO:0071963">
    <property type="term" value="P:establishment or maintenance of cell polarity regulating cell shape"/>
    <property type="evidence" value="ECO:0007669"/>
    <property type="project" value="TreeGrafter"/>
</dbReference>